<dbReference type="SUPFAM" id="SSF57184">
    <property type="entry name" value="Growth factor receptor domain"/>
    <property type="match status" value="1"/>
</dbReference>
<dbReference type="AlphaFoldDB" id="A0A511KD63"/>
<comment type="caution">
    <text evidence="1">The sequence shown here is derived from an EMBL/GenBank/DDBJ whole genome shotgun (WGS) entry which is preliminary data.</text>
</comment>
<gene>
    <name evidence="1" type="ORF">Rt10032_c05g2330</name>
</gene>
<evidence type="ECO:0000313" key="1">
    <source>
        <dbReference type="EMBL" id="GEM08313.1"/>
    </source>
</evidence>
<keyword evidence="1" id="KW-0223">Dioxygenase</keyword>
<protein>
    <submittedName>
        <fullName evidence="1">Thymine dioxygenase</fullName>
    </submittedName>
</protein>
<evidence type="ECO:0000313" key="2">
    <source>
        <dbReference type="Proteomes" id="UP000321518"/>
    </source>
</evidence>
<dbReference type="Proteomes" id="UP000321518">
    <property type="component" value="Unassembled WGS sequence"/>
</dbReference>
<proteinExistence type="predicted"/>
<name>A0A511KD63_RHOTO</name>
<dbReference type="EMBL" id="BJWK01000005">
    <property type="protein sequence ID" value="GEM08313.1"/>
    <property type="molecule type" value="Genomic_DNA"/>
</dbReference>
<dbReference type="GO" id="GO:0051213">
    <property type="term" value="F:dioxygenase activity"/>
    <property type="evidence" value="ECO:0007669"/>
    <property type="project" value="UniProtKB-KW"/>
</dbReference>
<dbReference type="CDD" id="cd00064">
    <property type="entry name" value="FU"/>
    <property type="match status" value="1"/>
</dbReference>
<accession>A0A511KD63</accession>
<reference evidence="1 2" key="1">
    <citation type="submission" date="2019-07" db="EMBL/GenBank/DDBJ databases">
        <title>Rhodotorula toruloides NBRC10032 genome sequencing.</title>
        <authorList>
            <person name="Shida Y."/>
            <person name="Takaku H."/>
            <person name="Ogasawara W."/>
            <person name="Mori K."/>
        </authorList>
    </citation>
    <scope>NUCLEOTIDE SEQUENCE [LARGE SCALE GENOMIC DNA]</scope>
    <source>
        <strain evidence="1 2">NBRC10032</strain>
    </source>
</reference>
<dbReference type="InterPro" id="IPR009030">
    <property type="entry name" value="Growth_fac_rcpt_cys_sf"/>
</dbReference>
<organism evidence="1 2">
    <name type="scientific">Rhodotorula toruloides</name>
    <name type="common">Yeast</name>
    <name type="synonym">Rhodosporidium toruloides</name>
    <dbReference type="NCBI Taxonomy" id="5286"/>
    <lineage>
        <taxon>Eukaryota</taxon>
        <taxon>Fungi</taxon>
        <taxon>Dikarya</taxon>
        <taxon>Basidiomycota</taxon>
        <taxon>Pucciniomycotina</taxon>
        <taxon>Microbotryomycetes</taxon>
        <taxon>Sporidiobolales</taxon>
        <taxon>Sporidiobolaceae</taxon>
        <taxon>Rhodotorula</taxon>
    </lineage>
</organism>
<keyword evidence="1" id="KW-0560">Oxidoreductase</keyword>
<sequence length="255" mass="26092">MLGMSTAVLDSTGVSPSTLDTLPAGSPGFHLVRRALKGDCTAAYIANRNSKYCKQKCPLNQTPQFEGACKCRAPYRLQSKNWVLDCQNGFSINTIGTGCICRAGKVTNVDKTKCLAACSGGCTLSDGTCAKCPSPFLKCSTHAARACDAGVETCTGTGAGNALSCSSGFLLAGNCVDSSQCPSGTFADKVAKTCSPCADPDASSCTDGKVGSALACNTQYFLNGTCVAAAAISDGYFPDDMSTLTLMPLNLATPA</sequence>
<dbReference type="OrthoDB" id="19903at2759"/>
<dbReference type="InterPro" id="IPR006212">
    <property type="entry name" value="Furin_repeat"/>
</dbReference>